<comment type="similarity">
    <text evidence="14">Belongs to the MurCDEF family.</text>
</comment>
<evidence type="ECO:0000313" key="19">
    <source>
        <dbReference type="Proteomes" id="UP000515947"/>
    </source>
</evidence>
<feature type="domain" description="Mur ligase C-terminal" evidence="16">
    <location>
        <begin position="324"/>
        <end position="454"/>
    </location>
</feature>
<protein>
    <recommendedName>
        <fullName evidence="3 14">UDP-N-acetylmuramate--L-alanine ligase</fullName>
        <ecNumber evidence="3 14">6.3.2.8</ecNumber>
    </recommendedName>
    <alternativeName>
        <fullName evidence="14">UDP-N-acetylmuramoyl-L-alanine synthetase</fullName>
    </alternativeName>
</protein>
<keyword evidence="19" id="KW-1185">Reference proteome</keyword>
<dbReference type="InterPro" id="IPR036565">
    <property type="entry name" value="Mur-like_cat_sf"/>
</dbReference>
<dbReference type="SUPFAM" id="SSF53623">
    <property type="entry name" value="MurD-like peptide ligases, catalytic domain"/>
    <property type="match status" value="1"/>
</dbReference>
<dbReference type="InterPro" id="IPR050061">
    <property type="entry name" value="MurCDEF_pg_biosynth"/>
</dbReference>
<keyword evidence="9 14" id="KW-0133">Cell shape</keyword>
<dbReference type="InterPro" id="IPR013221">
    <property type="entry name" value="Mur_ligase_cen"/>
</dbReference>
<evidence type="ECO:0000256" key="9">
    <source>
        <dbReference type="ARBA" id="ARBA00022960"/>
    </source>
</evidence>
<dbReference type="AlphaFoldDB" id="A0A7G9RBW4"/>
<dbReference type="GO" id="GO:0051301">
    <property type="term" value="P:cell division"/>
    <property type="evidence" value="ECO:0007669"/>
    <property type="project" value="UniProtKB-KW"/>
</dbReference>
<dbReference type="Pfam" id="PF01225">
    <property type="entry name" value="Mur_ligase"/>
    <property type="match status" value="1"/>
</dbReference>
<gene>
    <name evidence="14" type="primary">murC</name>
    <name evidence="18" type="ORF">H9L09_00870</name>
</gene>
<keyword evidence="10 14" id="KW-0573">Peptidoglycan synthesis</keyword>
<dbReference type="NCBIfam" id="TIGR01082">
    <property type="entry name" value="murC"/>
    <property type="match status" value="1"/>
</dbReference>
<dbReference type="KEGG" id="nmes:H9L09_00870"/>
<dbReference type="EMBL" id="CP060713">
    <property type="protein sequence ID" value="QNN53089.1"/>
    <property type="molecule type" value="Genomic_DNA"/>
</dbReference>
<evidence type="ECO:0000313" key="18">
    <source>
        <dbReference type="EMBL" id="QNN53089.1"/>
    </source>
</evidence>
<keyword evidence="12 14" id="KW-0961">Cell wall biogenesis/degradation</keyword>
<dbReference type="GO" id="GO:0009252">
    <property type="term" value="P:peptidoglycan biosynthetic process"/>
    <property type="evidence" value="ECO:0007669"/>
    <property type="project" value="UniProtKB-UniRule"/>
</dbReference>
<sequence>MIVPVPEELLPADRLGRVHFVGIGGAGLSGIARIMLARGITVSGSDAKDSRTLEALRALGARCHVGHAAEHVHDVDTLVVSTAVREDNPEVVEARAQGLRLLPRSAALESVMRGRRVVAVAGTHGKTTTTSLLTVALQHCGADPSFAIGGELNESGSNAHEGSGDLFVAEADESDGAFLVYSPAAALVTNVEADHLDNYGTEEAYHAAFTRFLDRIDPAGFLVVCVDDAGAADLAEQSRARGLTTVGVGESAAADLRAEGLTFAGSTSTFTAVDRGRRLGQVTLRIPGRHYVLDALAALAAGLRLGFAFDDLRRGLEAFTGTRRRMELKGEAAGVRVYDSYAHHPNEIAGDLQAARSLAGEGRVVVGFQPHLVSRTKIFGAAMGQALGAADEVVVMDVYVAREDPEPGVNGAMVAGHVPLSPERVHFEPSWSAVPAALAGRARPGDLVLTLGAGDVTLVGPEVLQLLQERADDTGEGHAQQD</sequence>
<comment type="catalytic activity">
    <reaction evidence="13 14">
        <text>UDP-N-acetyl-alpha-D-muramate + L-alanine + ATP = UDP-N-acetyl-alpha-D-muramoyl-L-alanine + ADP + phosphate + H(+)</text>
        <dbReference type="Rhea" id="RHEA:23372"/>
        <dbReference type="ChEBI" id="CHEBI:15378"/>
        <dbReference type="ChEBI" id="CHEBI:30616"/>
        <dbReference type="ChEBI" id="CHEBI:43474"/>
        <dbReference type="ChEBI" id="CHEBI:57972"/>
        <dbReference type="ChEBI" id="CHEBI:70757"/>
        <dbReference type="ChEBI" id="CHEBI:83898"/>
        <dbReference type="ChEBI" id="CHEBI:456216"/>
        <dbReference type="EC" id="6.3.2.8"/>
    </reaction>
</comment>
<keyword evidence="5 14" id="KW-0436">Ligase</keyword>
<dbReference type="PANTHER" id="PTHR43445">
    <property type="entry name" value="UDP-N-ACETYLMURAMATE--L-ALANINE LIGASE-RELATED"/>
    <property type="match status" value="1"/>
</dbReference>
<dbReference type="InterPro" id="IPR000713">
    <property type="entry name" value="Mur_ligase_N"/>
</dbReference>
<dbReference type="EC" id="6.3.2.8" evidence="3 14"/>
<dbReference type="PANTHER" id="PTHR43445:SF3">
    <property type="entry name" value="UDP-N-ACETYLMURAMATE--L-ALANINE LIGASE"/>
    <property type="match status" value="1"/>
</dbReference>
<dbReference type="GO" id="GO:0008763">
    <property type="term" value="F:UDP-N-acetylmuramate-L-alanine ligase activity"/>
    <property type="evidence" value="ECO:0007669"/>
    <property type="project" value="UniProtKB-UniRule"/>
</dbReference>
<organism evidence="18 19">
    <name type="scientific">Nocardioides mesophilus</name>
    <dbReference type="NCBI Taxonomy" id="433659"/>
    <lineage>
        <taxon>Bacteria</taxon>
        <taxon>Bacillati</taxon>
        <taxon>Actinomycetota</taxon>
        <taxon>Actinomycetes</taxon>
        <taxon>Propionibacteriales</taxon>
        <taxon>Nocardioidaceae</taxon>
        <taxon>Nocardioides</taxon>
    </lineage>
</organism>
<keyword evidence="8 14" id="KW-0067">ATP-binding</keyword>
<evidence type="ECO:0000256" key="14">
    <source>
        <dbReference type="HAMAP-Rule" id="MF_00046"/>
    </source>
</evidence>
<dbReference type="GO" id="GO:0005737">
    <property type="term" value="C:cytoplasm"/>
    <property type="evidence" value="ECO:0007669"/>
    <property type="project" value="UniProtKB-SubCell"/>
</dbReference>
<dbReference type="Gene3D" id="3.40.1190.10">
    <property type="entry name" value="Mur-like, catalytic domain"/>
    <property type="match status" value="1"/>
</dbReference>
<comment type="pathway">
    <text evidence="2 14">Cell wall biogenesis; peptidoglycan biosynthesis.</text>
</comment>
<evidence type="ECO:0000256" key="4">
    <source>
        <dbReference type="ARBA" id="ARBA00022490"/>
    </source>
</evidence>
<dbReference type="InterPro" id="IPR036615">
    <property type="entry name" value="Mur_ligase_C_dom_sf"/>
</dbReference>
<keyword evidence="11 14" id="KW-0131">Cell cycle</keyword>
<dbReference type="GO" id="GO:0005524">
    <property type="term" value="F:ATP binding"/>
    <property type="evidence" value="ECO:0007669"/>
    <property type="project" value="UniProtKB-UniRule"/>
</dbReference>
<dbReference type="Proteomes" id="UP000515947">
    <property type="component" value="Chromosome"/>
</dbReference>
<dbReference type="SUPFAM" id="SSF53244">
    <property type="entry name" value="MurD-like peptide ligases, peptide-binding domain"/>
    <property type="match status" value="1"/>
</dbReference>
<evidence type="ECO:0000259" key="15">
    <source>
        <dbReference type="Pfam" id="PF01225"/>
    </source>
</evidence>
<dbReference type="InterPro" id="IPR004101">
    <property type="entry name" value="Mur_ligase_C"/>
</dbReference>
<evidence type="ECO:0000256" key="13">
    <source>
        <dbReference type="ARBA" id="ARBA00047833"/>
    </source>
</evidence>
<evidence type="ECO:0000256" key="2">
    <source>
        <dbReference type="ARBA" id="ARBA00004752"/>
    </source>
</evidence>
<keyword evidence="7 14" id="KW-0547">Nucleotide-binding</keyword>
<evidence type="ECO:0000256" key="1">
    <source>
        <dbReference type="ARBA" id="ARBA00004496"/>
    </source>
</evidence>
<name>A0A7G9RBW4_9ACTN</name>
<dbReference type="GO" id="GO:0071555">
    <property type="term" value="P:cell wall organization"/>
    <property type="evidence" value="ECO:0007669"/>
    <property type="project" value="UniProtKB-KW"/>
</dbReference>
<dbReference type="RefSeq" id="WP_187578931.1">
    <property type="nucleotide sequence ID" value="NZ_CP060713.1"/>
</dbReference>
<feature type="binding site" evidence="14">
    <location>
        <begin position="122"/>
        <end position="128"/>
    </location>
    <ligand>
        <name>ATP</name>
        <dbReference type="ChEBI" id="CHEBI:30616"/>
    </ligand>
</feature>
<evidence type="ECO:0000256" key="8">
    <source>
        <dbReference type="ARBA" id="ARBA00022840"/>
    </source>
</evidence>
<comment type="function">
    <text evidence="14">Cell wall formation.</text>
</comment>
<dbReference type="GO" id="GO:0008360">
    <property type="term" value="P:regulation of cell shape"/>
    <property type="evidence" value="ECO:0007669"/>
    <property type="project" value="UniProtKB-KW"/>
</dbReference>
<feature type="domain" description="Mur ligase N-terminal catalytic" evidence="15">
    <location>
        <begin position="18"/>
        <end position="115"/>
    </location>
</feature>
<comment type="subcellular location">
    <subcellularLocation>
        <location evidence="1 14">Cytoplasm</location>
    </subcellularLocation>
</comment>
<feature type="domain" description="Mur ligase central" evidence="17">
    <location>
        <begin position="120"/>
        <end position="301"/>
    </location>
</feature>
<dbReference type="Gene3D" id="3.40.50.720">
    <property type="entry name" value="NAD(P)-binding Rossmann-like Domain"/>
    <property type="match status" value="1"/>
</dbReference>
<reference evidence="18 19" key="1">
    <citation type="submission" date="2020-08" db="EMBL/GenBank/DDBJ databases">
        <title>Genome sequence of Nocardioides mesophilus KACC 16243T.</title>
        <authorList>
            <person name="Hyun D.-W."/>
            <person name="Bae J.-W."/>
        </authorList>
    </citation>
    <scope>NUCLEOTIDE SEQUENCE [LARGE SCALE GENOMIC DNA]</scope>
    <source>
        <strain evidence="18 19">KACC 16243</strain>
    </source>
</reference>
<evidence type="ECO:0000259" key="16">
    <source>
        <dbReference type="Pfam" id="PF02875"/>
    </source>
</evidence>
<dbReference type="InterPro" id="IPR005758">
    <property type="entry name" value="UDP-N-AcMur_Ala_ligase_MurC"/>
</dbReference>
<evidence type="ECO:0000256" key="10">
    <source>
        <dbReference type="ARBA" id="ARBA00022984"/>
    </source>
</evidence>
<evidence type="ECO:0000256" key="5">
    <source>
        <dbReference type="ARBA" id="ARBA00022598"/>
    </source>
</evidence>
<keyword evidence="4 14" id="KW-0963">Cytoplasm</keyword>
<evidence type="ECO:0000256" key="11">
    <source>
        <dbReference type="ARBA" id="ARBA00023306"/>
    </source>
</evidence>
<evidence type="ECO:0000256" key="6">
    <source>
        <dbReference type="ARBA" id="ARBA00022618"/>
    </source>
</evidence>
<evidence type="ECO:0000256" key="7">
    <source>
        <dbReference type="ARBA" id="ARBA00022741"/>
    </source>
</evidence>
<dbReference type="HAMAP" id="MF_00046">
    <property type="entry name" value="MurC"/>
    <property type="match status" value="1"/>
</dbReference>
<dbReference type="Gene3D" id="3.90.190.20">
    <property type="entry name" value="Mur ligase, C-terminal domain"/>
    <property type="match status" value="1"/>
</dbReference>
<evidence type="ECO:0000259" key="17">
    <source>
        <dbReference type="Pfam" id="PF08245"/>
    </source>
</evidence>
<evidence type="ECO:0000256" key="12">
    <source>
        <dbReference type="ARBA" id="ARBA00023316"/>
    </source>
</evidence>
<keyword evidence="6 14" id="KW-0132">Cell division</keyword>
<dbReference type="Pfam" id="PF02875">
    <property type="entry name" value="Mur_ligase_C"/>
    <property type="match status" value="1"/>
</dbReference>
<dbReference type="UniPathway" id="UPA00219"/>
<proteinExistence type="inferred from homology"/>
<dbReference type="Pfam" id="PF08245">
    <property type="entry name" value="Mur_ligase_M"/>
    <property type="match status" value="1"/>
</dbReference>
<dbReference type="SUPFAM" id="SSF51984">
    <property type="entry name" value="MurCD N-terminal domain"/>
    <property type="match status" value="1"/>
</dbReference>
<evidence type="ECO:0000256" key="3">
    <source>
        <dbReference type="ARBA" id="ARBA00012211"/>
    </source>
</evidence>
<accession>A0A7G9RBW4</accession>